<dbReference type="InterPro" id="IPR000504">
    <property type="entry name" value="RRM_dom"/>
</dbReference>
<dbReference type="AlphaFoldDB" id="A0A0N4ZZ76"/>
<dbReference type="SMART" id="SM00360">
    <property type="entry name" value="RRM"/>
    <property type="match status" value="1"/>
</dbReference>
<feature type="compositionally biased region" description="Basic and acidic residues" evidence="2">
    <location>
        <begin position="76"/>
        <end position="88"/>
    </location>
</feature>
<dbReference type="GO" id="GO:0003723">
    <property type="term" value="F:RNA binding"/>
    <property type="evidence" value="ECO:0007669"/>
    <property type="project" value="UniProtKB-UniRule"/>
</dbReference>
<keyword evidence="4" id="KW-1185">Reference proteome</keyword>
<dbReference type="InterPro" id="IPR050441">
    <property type="entry name" value="RBM"/>
</dbReference>
<organism evidence="4 5">
    <name type="scientific">Parastrongyloides trichosuri</name>
    <name type="common">Possum-specific nematode worm</name>
    <dbReference type="NCBI Taxonomy" id="131310"/>
    <lineage>
        <taxon>Eukaryota</taxon>
        <taxon>Metazoa</taxon>
        <taxon>Ecdysozoa</taxon>
        <taxon>Nematoda</taxon>
        <taxon>Chromadorea</taxon>
        <taxon>Rhabditida</taxon>
        <taxon>Tylenchina</taxon>
        <taxon>Panagrolaimomorpha</taxon>
        <taxon>Strongyloidoidea</taxon>
        <taxon>Strongyloididae</taxon>
        <taxon>Parastrongyloides</taxon>
    </lineage>
</organism>
<dbReference type="PROSITE" id="PS50102">
    <property type="entry name" value="RRM"/>
    <property type="match status" value="1"/>
</dbReference>
<evidence type="ECO:0000313" key="5">
    <source>
        <dbReference type="WBParaSite" id="PTRK_0001409000.1"/>
    </source>
</evidence>
<reference evidence="5" key="1">
    <citation type="submission" date="2017-02" db="UniProtKB">
        <authorList>
            <consortium name="WormBaseParasite"/>
        </authorList>
    </citation>
    <scope>IDENTIFICATION</scope>
</reference>
<name>A0A0N4ZZ76_PARTI</name>
<evidence type="ECO:0000313" key="4">
    <source>
        <dbReference type="Proteomes" id="UP000038045"/>
    </source>
</evidence>
<dbReference type="InterPro" id="IPR035979">
    <property type="entry name" value="RBD_domain_sf"/>
</dbReference>
<evidence type="ECO:0000259" key="3">
    <source>
        <dbReference type="PROSITE" id="PS50102"/>
    </source>
</evidence>
<feature type="compositionally biased region" description="Polar residues" evidence="2">
    <location>
        <begin position="31"/>
        <end position="57"/>
    </location>
</feature>
<dbReference type="Gene3D" id="3.30.70.330">
    <property type="match status" value="1"/>
</dbReference>
<protein>
    <submittedName>
        <fullName evidence="5">RRM domain-containing protein</fullName>
    </submittedName>
</protein>
<dbReference type="Pfam" id="PF00076">
    <property type="entry name" value="RRM_1"/>
    <property type="match status" value="1"/>
</dbReference>
<proteinExistence type="predicted"/>
<sequence>MSDEMDSKRSRSVSTSKSLSTSPSFSSSTSGAVETTPSHSSIISLKGQRNASRSPSSEAPIVKRLSKQQARSPTPNKKDGEQKNRDIKVSSQVYRVHNVVKPSNCIGVFGMRRDTTASVVEDYFYKYGKIEDIRIIRDYYSRESKGFCFITFRKLSNAEDALRGMNGKTIEGKVVRVDYAIPKGIPRYKYKWDKDEESRHHHDRNSSYRRERYFEERRRRYISRDRSRSIEKYHTSYRRSRYHYRSRSPSRSFSPN</sequence>
<evidence type="ECO:0000256" key="2">
    <source>
        <dbReference type="SAM" id="MobiDB-lite"/>
    </source>
</evidence>
<dbReference type="WBParaSite" id="PTRK_0001409000.1">
    <property type="protein sequence ID" value="PTRK_0001409000.1"/>
    <property type="gene ID" value="PTRK_0001409000"/>
</dbReference>
<feature type="region of interest" description="Disordered" evidence="2">
    <location>
        <begin position="1"/>
        <end position="88"/>
    </location>
</feature>
<keyword evidence="1" id="KW-0694">RNA-binding</keyword>
<dbReference type="Proteomes" id="UP000038045">
    <property type="component" value="Unplaced"/>
</dbReference>
<dbReference type="STRING" id="131310.A0A0N4ZZ76"/>
<dbReference type="InterPro" id="IPR012677">
    <property type="entry name" value="Nucleotide-bd_a/b_plait_sf"/>
</dbReference>
<feature type="compositionally biased region" description="Low complexity" evidence="2">
    <location>
        <begin position="12"/>
        <end position="30"/>
    </location>
</feature>
<feature type="compositionally biased region" description="Basic residues" evidence="2">
    <location>
        <begin position="235"/>
        <end position="248"/>
    </location>
</feature>
<dbReference type="SUPFAM" id="SSF54928">
    <property type="entry name" value="RNA-binding domain, RBD"/>
    <property type="match status" value="1"/>
</dbReference>
<accession>A0A0N4ZZ76</accession>
<feature type="domain" description="RRM" evidence="3">
    <location>
        <begin position="104"/>
        <end position="182"/>
    </location>
</feature>
<feature type="region of interest" description="Disordered" evidence="2">
    <location>
        <begin position="232"/>
        <end position="256"/>
    </location>
</feature>
<evidence type="ECO:0000256" key="1">
    <source>
        <dbReference type="PROSITE-ProRule" id="PRU00176"/>
    </source>
</evidence>
<dbReference type="PANTHER" id="PTHR48034">
    <property type="entry name" value="TRANSFORMER-2 SEX-DETERMINING PROTEIN-RELATED"/>
    <property type="match status" value="1"/>
</dbReference>